<proteinExistence type="predicted"/>
<evidence type="ECO:0000313" key="1">
    <source>
        <dbReference type="EMBL" id="MDN3713050.1"/>
    </source>
</evidence>
<organism evidence="1 2">
    <name type="scientific">Paracoccus cavernae</name>
    <dbReference type="NCBI Taxonomy" id="1571207"/>
    <lineage>
        <taxon>Bacteria</taxon>
        <taxon>Pseudomonadati</taxon>
        <taxon>Pseudomonadota</taxon>
        <taxon>Alphaproteobacteria</taxon>
        <taxon>Rhodobacterales</taxon>
        <taxon>Paracoccaceae</taxon>
        <taxon>Paracoccus</taxon>
    </lineage>
</organism>
<evidence type="ECO:0000313" key="2">
    <source>
        <dbReference type="Proteomes" id="UP001243846"/>
    </source>
</evidence>
<reference evidence="2" key="1">
    <citation type="journal article" date="2019" name="Int. J. Syst. Evol. Microbiol.">
        <title>The Global Catalogue of Microorganisms (GCM) 10K type strain sequencing project: providing services to taxonomists for standard genome sequencing and annotation.</title>
        <authorList>
            <consortium name="The Broad Institute Genomics Platform"/>
            <consortium name="The Broad Institute Genome Sequencing Center for Infectious Disease"/>
            <person name="Wu L."/>
            <person name="Ma J."/>
        </authorList>
    </citation>
    <scope>NUCLEOTIDE SEQUENCE [LARGE SCALE GENOMIC DNA]</scope>
    <source>
        <strain evidence="2">CECT 8482</strain>
    </source>
</reference>
<sequence>MPFDGLYLAGSVARSSAERMDLFGPAFLSDALMRQIPEATPILMIRDDMAALHGCLAALR</sequence>
<dbReference type="Proteomes" id="UP001243846">
    <property type="component" value="Unassembled WGS sequence"/>
</dbReference>
<keyword evidence="2" id="KW-1185">Reference proteome</keyword>
<protein>
    <submittedName>
        <fullName evidence="1">Uncharacterized protein</fullName>
    </submittedName>
</protein>
<accession>A0ABT8DC70</accession>
<gene>
    <name evidence="1" type="ORF">QWZ10_17225</name>
</gene>
<comment type="caution">
    <text evidence="1">The sequence shown here is derived from an EMBL/GenBank/DDBJ whole genome shotgun (WGS) entry which is preliminary data.</text>
</comment>
<name>A0ABT8DC70_9RHOB</name>
<dbReference type="EMBL" id="JAUFRC010000001">
    <property type="protein sequence ID" value="MDN3713050.1"/>
    <property type="molecule type" value="Genomic_DNA"/>
</dbReference>